<name>A0A851LWA8_CORCR</name>
<accession>A0A851LWA8</accession>
<sequence>MSHSEELALLTDDNLVDFLLKYEATYPEIPAKENGLLENLTLPEPDLLDMEMDDFFSILLSSCEGELGTLQGYLLADSDNGVSEDQHLFHSSGSGFATSPSSSDIVKHEHSYSLYGNWPALESIRSEMSKGAVSNDLGNFPIAVDARPQLVPGSVTQVLTAVRSSFQELVLKEKERQVPEKAGCSLPSRLQQTKTEDHLLRKVRRNIQTKRLAQRSRSKKMYRKDLEKWVGLCTAQYHELEKKVQWLQKQNMSMLKRLRKLQALVRRSTTEAAAAKADTMVSGFSPSIYEGAGNDRAGSTSLAELLQKIHEFINQVAPDVQEYAVLEGFSLEPEDASLLGSLTLSQEEGQSPPNPDPRSSFNSNLSSSTLLAVISEPGPPQPQEQHSQSHLLLAAALAMWEARRQEWAQGAAGVVIQQQHGNEM</sequence>
<evidence type="ECO:0000256" key="2">
    <source>
        <dbReference type="ARBA" id="ARBA00023125"/>
    </source>
</evidence>
<dbReference type="InterPro" id="IPR051381">
    <property type="entry name" value="CREB_ATF_subfamily"/>
</dbReference>
<evidence type="ECO:0000256" key="4">
    <source>
        <dbReference type="ARBA" id="ARBA00023242"/>
    </source>
</evidence>
<dbReference type="GO" id="GO:0000981">
    <property type="term" value="F:DNA-binding transcription factor activity, RNA polymerase II-specific"/>
    <property type="evidence" value="ECO:0007669"/>
    <property type="project" value="TreeGrafter"/>
</dbReference>
<evidence type="ECO:0000256" key="3">
    <source>
        <dbReference type="ARBA" id="ARBA00023163"/>
    </source>
</evidence>
<organism evidence="5 6">
    <name type="scientific">Corythaeola cristata</name>
    <name type="common">Great blue turaco</name>
    <dbReference type="NCBI Taxonomy" id="103954"/>
    <lineage>
        <taxon>Eukaryota</taxon>
        <taxon>Metazoa</taxon>
        <taxon>Chordata</taxon>
        <taxon>Craniata</taxon>
        <taxon>Vertebrata</taxon>
        <taxon>Euteleostomi</taxon>
        <taxon>Archelosauria</taxon>
        <taxon>Archosauria</taxon>
        <taxon>Dinosauria</taxon>
        <taxon>Saurischia</taxon>
        <taxon>Theropoda</taxon>
        <taxon>Coelurosauria</taxon>
        <taxon>Aves</taxon>
        <taxon>Neognathae</taxon>
        <taxon>Neoaves</taxon>
        <taxon>Otidimorphae</taxon>
        <taxon>Musophagiformes</taxon>
        <taxon>Musophagidae</taxon>
        <taxon>Corythaeola</taxon>
    </lineage>
</organism>
<dbReference type="PANTHER" id="PTHR45996:SF4">
    <property type="entry name" value="CYCLIC AMP-RESPONSIVE ELEMENT-BINDING PROTEIN 3"/>
    <property type="match status" value="1"/>
</dbReference>
<comment type="caution">
    <text evidence="5">The sequence shown here is derived from an EMBL/GenBank/DDBJ whole genome shotgun (WGS) entry which is preliminary data.</text>
</comment>
<keyword evidence="3" id="KW-0804">Transcription</keyword>
<reference evidence="5" key="1">
    <citation type="submission" date="2019-09" db="EMBL/GenBank/DDBJ databases">
        <title>Bird 10,000 Genomes (B10K) Project - Family phase.</title>
        <authorList>
            <person name="Zhang G."/>
        </authorList>
    </citation>
    <scope>NUCLEOTIDE SEQUENCE</scope>
    <source>
        <strain evidence="5">B10K-CU-031-40</strain>
    </source>
</reference>
<keyword evidence="1" id="KW-0805">Transcription regulation</keyword>
<keyword evidence="2" id="KW-0238">DNA-binding</keyword>
<evidence type="ECO:0000256" key="1">
    <source>
        <dbReference type="ARBA" id="ARBA00023015"/>
    </source>
</evidence>
<dbReference type="EMBL" id="WBMX01009805">
    <property type="protein sequence ID" value="NXC21411.1"/>
    <property type="molecule type" value="Genomic_DNA"/>
</dbReference>
<keyword evidence="6" id="KW-1185">Reference proteome</keyword>
<dbReference type="GO" id="GO:0000978">
    <property type="term" value="F:RNA polymerase II cis-regulatory region sequence-specific DNA binding"/>
    <property type="evidence" value="ECO:0007669"/>
    <property type="project" value="TreeGrafter"/>
</dbReference>
<dbReference type="OrthoDB" id="674948at2759"/>
<proteinExistence type="predicted"/>
<dbReference type="GO" id="GO:0005634">
    <property type="term" value="C:nucleus"/>
    <property type="evidence" value="ECO:0007669"/>
    <property type="project" value="TreeGrafter"/>
</dbReference>
<feature type="non-terminal residue" evidence="5">
    <location>
        <position position="424"/>
    </location>
</feature>
<dbReference type="PANTHER" id="PTHR45996">
    <property type="entry name" value="AGAP001464-PB"/>
    <property type="match status" value="1"/>
</dbReference>
<feature type="non-terminal residue" evidence="5">
    <location>
        <position position="1"/>
    </location>
</feature>
<evidence type="ECO:0000313" key="6">
    <source>
        <dbReference type="Proteomes" id="UP000621168"/>
    </source>
</evidence>
<protein>
    <submittedName>
        <fullName evidence="5">CR3LB protein</fullName>
    </submittedName>
</protein>
<gene>
    <name evidence="5" type="primary">Creb3l3b</name>
    <name evidence="5" type="ORF">CORCRI_R09839</name>
</gene>
<dbReference type="AlphaFoldDB" id="A0A851LWA8"/>
<dbReference type="Proteomes" id="UP000621168">
    <property type="component" value="Unassembled WGS sequence"/>
</dbReference>
<evidence type="ECO:0000313" key="5">
    <source>
        <dbReference type="EMBL" id="NXC21411.1"/>
    </source>
</evidence>
<keyword evidence="4" id="KW-0539">Nucleus</keyword>